<dbReference type="Proteomes" id="UP000276133">
    <property type="component" value="Unassembled WGS sequence"/>
</dbReference>
<sequence>MYRTHFFLNDVENDLGFQNISIWNKMKSLLLSFLHHIKLWVMARLTVNPCKLHRDCGLFIAISPK</sequence>
<protein>
    <submittedName>
        <fullName evidence="1">Uncharacterized protein</fullName>
    </submittedName>
</protein>
<reference evidence="1 2" key="1">
    <citation type="journal article" date="2018" name="Sci. Rep.">
        <title>Genomic signatures of local adaptation to the degree of environmental predictability in rotifers.</title>
        <authorList>
            <person name="Franch-Gras L."/>
            <person name="Hahn C."/>
            <person name="Garcia-Roger E.M."/>
            <person name="Carmona M.J."/>
            <person name="Serra M."/>
            <person name="Gomez A."/>
        </authorList>
    </citation>
    <scope>NUCLEOTIDE SEQUENCE [LARGE SCALE GENOMIC DNA]</scope>
    <source>
        <strain evidence="1">HYR1</strain>
    </source>
</reference>
<organism evidence="1 2">
    <name type="scientific">Brachionus plicatilis</name>
    <name type="common">Marine rotifer</name>
    <name type="synonym">Brachionus muelleri</name>
    <dbReference type="NCBI Taxonomy" id="10195"/>
    <lineage>
        <taxon>Eukaryota</taxon>
        <taxon>Metazoa</taxon>
        <taxon>Spiralia</taxon>
        <taxon>Gnathifera</taxon>
        <taxon>Rotifera</taxon>
        <taxon>Eurotatoria</taxon>
        <taxon>Monogononta</taxon>
        <taxon>Pseudotrocha</taxon>
        <taxon>Ploima</taxon>
        <taxon>Brachionidae</taxon>
        <taxon>Brachionus</taxon>
    </lineage>
</organism>
<accession>A0A3M7QHU6</accession>
<dbReference type="EMBL" id="REGN01006125">
    <property type="protein sequence ID" value="RNA10714.1"/>
    <property type="molecule type" value="Genomic_DNA"/>
</dbReference>
<dbReference type="AlphaFoldDB" id="A0A3M7QHU6"/>
<evidence type="ECO:0000313" key="1">
    <source>
        <dbReference type="EMBL" id="RNA10714.1"/>
    </source>
</evidence>
<name>A0A3M7QHU6_BRAPC</name>
<keyword evidence="2" id="KW-1185">Reference proteome</keyword>
<evidence type="ECO:0000313" key="2">
    <source>
        <dbReference type="Proteomes" id="UP000276133"/>
    </source>
</evidence>
<gene>
    <name evidence="1" type="ORF">BpHYR1_012698</name>
</gene>
<proteinExistence type="predicted"/>
<comment type="caution">
    <text evidence="1">The sequence shown here is derived from an EMBL/GenBank/DDBJ whole genome shotgun (WGS) entry which is preliminary data.</text>
</comment>